<dbReference type="SUPFAM" id="SSF81342">
    <property type="entry name" value="Transmembrane di-heme cytochromes"/>
    <property type="match status" value="1"/>
</dbReference>
<keyword evidence="3 6" id="KW-0812">Transmembrane</keyword>
<comment type="caution">
    <text evidence="8">The sequence shown here is derived from an EMBL/GenBank/DDBJ whole genome shotgun (WGS) entry which is preliminary data.</text>
</comment>
<dbReference type="EMBL" id="JQEC01000029">
    <property type="protein sequence ID" value="KGJ92823.1"/>
    <property type="molecule type" value="Genomic_DNA"/>
</dbReference>
<keyword evidence="2" id="KW-1003">Cell membrane</keyword>
<evidence type="ECO:0000313" key="8">
    <source>
        <dbReference type="EMBL" id="KGJ92823.1"/>
    </source>
</evidence>
<name>A0A099KT25_COLPS</name>
<dbReference type="GO" id="GO:0020037">
    <property type="term" value="F:heme binding"/>
    <property type="evidence" value="ECO:0007669"/>
    <property type="project" value="TreeGrafter"/>
</dbReference>
<feature type="transmembrane region" description="Helical" evidence="6">
    <location>
        <begin position="198"/>
        <end position="223"/>
    </location>
</feature>
<dbReference type="Proteomes" id="UP000029868">
    <property type="component" value="Unassembled WGS sequence"/>
</dbReference>
<dbReference type="GO" id="GO:0022904">
    <property type="term" value="P:respiratory electron transport chain"/>
    <property type="evidence" value="ECO:0007669"/>
    <property type="project" value="InterPro"/>
</dbReference>
<dbReference type="GO" id="GO:0009055">
    <property type="term" value="F:electron transfer activity"/>
    <property type="evidence" value="ECO:0007669"/>
    <property type="project" value="InterPro"/>
</dbReference>
<dbReference type="GO" id="GO:0005886">
    <property type="term" value="C:plasma membrane"/>
    <property type="evidence" value="ECO:0007669"/>
    <property type="project" value="UniProtKB-SubCell"/>
</dbReference>
<feature type="domain" description="Cytochrome b561 bacterial/Ni-hydrogenase" evidence="7">
    <location>
        <begin position="8"/>
        <end position="180"/>
    </location>
</feature>
<evidence type="ECO:0000256" key="2">
    <source>
        <dbReference type="ARBA" id="ARBA00022475"/>
    </source>
</evidence>
<evidence type="ECO:0000256" key="6">
    <source>
        <dbReference type="SAM" id="Phobius"/>
    </source>
</evidence>
<evidence type="ECO:0000256" key="1">
    <source>
        <dbReference type="ARBA" id="ARBA00004651"/>
    </source>
</evidence>
<dbReference type="RefSeq" id="WP_033082397.1">
    <property type="nucleotide sequence ID" value="NZ_JQEC01000029.1"/>
</dbReference>
<evidence type="ECO:0000259" key="7">
    <source>
        <dbReference type="Pfam" id="PF01292"/>
    </source>
</evidence>
<accession>A0A099KT25</accession>
<dbReference type="Gene3D" id="1.20.950.20">
    <property type="entry name" value="Transmembrane di-heme cytochromes, Chain C"/>
    <property type="match status" value="1"/>
</dbReference>
<feature type="transmembrane region" description="Helical" evidence="6">
    <location>
        <begin position="96"/>
        <end position="118"/>
    </location>
</feature>
<keyword evidence="5 6" id="KW-0472">Membrane</keyword>
<protein>
    <submittedName>
        <fullName evidence="8">Di-heme cytochrome, transmembrane</fullName>
    </submittedName>
</protein>
<feature type="transmembrane region" description="Helical" evidence="6">
    <location>
        <begin position="42"/>
        <end position="60"/>
    </location>
</feature>
<dbReference type="AlphaFoldDB" id="A0A099KT25"/>
<comment type="subcellular location">
    <subcellularLocation>
        <location evidence="1">Cell membrane</location>
        <topology evidence="1">Multi-pass membrane protein</topology>
    </subcellularLocation>
</comment>
<dbReference type="Pfam" id="PF01292">
    <property type="entry name" value="Ni_hydr_CYTB"/>
    <property type="match status" value="1"/>
</dbReference>
<dbReference type="PANTHER" id="PTHR30485">
    <property type="entry name" value="NI/FE-HYDROGENASE 1 B-TYPE CYTOCHROME SUBUNIT"/>
    <property type="match status" value="1"/>
</dbReference>
<dbReference type="PANTHER" id="PTHR30485:SF2">
    <property type="entry name" value="BLL0597 PROTEIN"/>
    <property type="match status" value="1"/>
</dbReference>
<organism evidence="8 9">
    <name type="scientific">Colwellia psychrerythraea</name>
    <name type="common">Vibrio psychroerythus</name>
    <dbReference type="NCBI Taxonomy" id="28229"/>
    <lineage>
        <taxon>Bacteria</taxon>
        <taxon>Pseudomonadati</taxon>
        <taxon>Pseudomonadota</taxon>
        <taxon>Gammaproteobacteria</taxon>
        <taxon>Alteromonadales</taxon>
        <taxon>Colwelliaceae</taxon>
        <taxon>Colwellia</taxon>
    </lineage>
</organism>
<proteinExistence type="predicted"/>
<dbReference type="PATRIC" id="fig|28229.3.peg.2365"/>
<feature type="transmembrane region" description="Helical" evidence="6">
    <location>
        <begin position="12"/>
        <end position="30"/>
    </location>
</feature>
<feature type="transmembrane region" description="Helical" evidence="6">
    <location>
        <begin position="150"/>
        <end position="168"/>
    </location>
</feature>
<dbReference type="InterPro" id="IPR011577">
    <property type="entry name" value="Cyt_b561_bac/Ni-Hgenase"/>
</dbReference>
<reference evidence="8 9" key="1">
    <citation type="submission" date="2014-08" db="EMBL/GenBank/DDBJ databases">
        <title>Genomic and Phenotypic Diversity of Colwellia psychrerythraea strains from Disparate Marine Basins.</title>
        <authorList>
            <person name="Techtmann S.M."/>
            <person name="Stelling S.C."/>
            <person name="Utturkar S.M."/>
            <person name="Alshibli N."/>
            <person name="Harris A."/>
            <person name="Brown S.D."/>
            <person name="Hazen T.C."/>
        </authorList>
    </citation>
    <scope>NUCLEOTIDE SEQUENCE [LARGE SCALE GENOMIC DNA]</scope>
    <source>
        <strain evidence="8 9">GAB14E</strain>
    </source>
</reference>
<dbReference type="InterPro" id="IPR016174">
    <property type="entry name" value="Di-haem_cyt_TM"/>
</dbReference>
<evidence type="ECO:0000256" key="4">
    <source>
        <dbReference type="ARBA" id="ARBA00022989"/>
    </source>
</evidence>
<sequence>MTEKHLIWDLPLRIFHWSFAGTILASWYTAEQEGEMIDLHMQLGFVALGLIIFRILWGVIGPKHARFVNFIPSPKTLISYLHPAKESKVTAGHNPLGALMVVLMIVLITLQAVSGLFINDDIFSSGPYYGSLSNDLEKIMAFIHHNTFDFMIAAIALHLGAVAYYWHIKKQNLVLPMITGKKSAEQVKAIDAIPHSKVILGCLVAVCCVGLIYWLVVINAPVIEEFYY</sequence>
<dbReference type="InterPro" id="IPR051542">
    <property type="entry name" value="Hydrogenase_cytochrome"/>
</dbReference>
<gene>
    <name evidence="8" type="ORF">GAB14E_2739</name>
</gene>
<evidence type="ECO:0000313" key="9">
    <source>
        <dbReference type="Proteomes" id="UP000029868"/>
    </source>
</evidence>
<evidence type="ECO:0000256" key="3">
    <source>
        <dbReference type="ARBA" id="ARBA00022692"/>
    </source>
</evidence>
<keyword evidence="4 6" id="KW-1133">Transmembrane helix</keyword>
<dbReference type="OrthoDB" id="196472at2"/>
<evidence type="ECO:0000256" key="5">
    <source>
        <dbReference type="ARBA" id="ARBA00023136"/>
    </source>
</evidence>